<accession>A0A318S6U7</accession>
<reference evidence="2 3" key="1">
    <citation type="submission" date="2018-06" db="EMBL/GenBank/DDBJ databases">
        <title>Genomic Encyclopedia of Type Strains, Phase IV (KMG-IV): sequencing the most valuable type-strain genomes for metagenomic binning, comparative biology and taxonomic classification.</title>
        <authorList>
            <person name="Goeker M."/>
        </authorList>
    </citation>
    <scope>NUCLEOTIDE SEQUENCE [LARGE SCALE GENOMIC DNA]</scope>
    <source>
        <strain evidence="2 3">DSM 18048</strain>
    </source>
</reference>
<keyword evidence="3" id="KW-1185">Reference proteome</keyword>
<feature type="chain" id="PRO_5016360838" evidence="1">
    <location>
        <begin position="19"/>
        <end position="158"/>
    </location>
</feature>
<protein>
    <submittedName>
        <fullName evidence="2">Uncharacterized protein</fullName>
    </submittedName>
</protein>
<organism evidence="2 3">
    <name type="scientific">Deinococcus yavapaiensis KR-236</name>
    <dbReference type="NCBI Taxonomy" id="694435"/>
    <lineage>
        <taxon>Bacteria</taxon>
        <taxon>Thermotogati</taxon>
        <taxon>Deinococcota</taxon>
        <taxon>Deinococci</taxon>
        <taxon>Deinococcales</taxon>
        <taxon>Deinococcaceae</taxon>
        <taxon>Deinococcus</taxon>
    </lineage>
</organism>
<dbReference type="EMBL" id="QJSX01000017">
    <property type="protein sequence ID" value="PYE50560.1"/>
    <property type="molecule type" value="Genomic_DNA"/>
</dbReference>
<gene>
    <name evidence="2" type="ORF">DES52_11778</name>
</gene>
<proteinExistence type="predicted"/>
<comment type="caution">
    <text evidence="2">The sequence shown here is derived from an EMBL/GenBank/DDBJ whole genome shotgun (WGS) entry which is preliminary data.</text>
</comment>
<dbReference type="RefSeq" id="WP_110888319.1">
    <property type="nucleotide sequence ID" value="NZ_QJSX01000017.1"/>
</dbReference>
<sequence length="158" mass="17138">MKKLLALIALIVTCFAAAQSSQATNIVGRPLCLLDQGNVDIQINDKAFLFADAAKQLDELLRAHLAARHVPLTDANCSQGNHVTATILVTDALEGYRAYSVQLYVENIAMSSLRAPRIWNKSTLLLAKHTPNDALTMLRDALTAMIDTLAADYASTTK</sequence>
<feature type="signal peptide" evidence="1">
    <location>
        <begin position="1"/>
        <end position="18"/>
    </location>
</feature>
<evidence type="ECO:0000256" key="1">
    <source>
        <dbReference type="SAM" id="SignalP"/>
    </source>
</evidence>
<name>A0A318S6U7_9DEIO</name>
<dbReference type="Proteomes" id="UP000248326">
    <property type="component" value="Unassembled WGS sequence"/>
</dbReference>
<dbReference type="AlphaFoldDB" id="A0A318S6U7"/>
<evidence type="ECO:0000313" key="2">
    <source>
        <dbReference type="EMBL" id="PYE50560.1"/>
    </source>
</evidence>
<evidence type="ECO:0000313" key="3">
    <source>
        <dbReference type="Proteomes" id="UP000248326"/>
    </source>
</evidence>
<keyword evidence="1" id="KW-0732">Signal</keyword>